<proteinExistence type="predicted"/>
<gene>
    <name evidence="2" type="primary">mshA_4</name>
    <name evidence="2" type="ORF">Poly51_53230</name>
</gene>
<protein>
    <submittedName>
        <fullName evidence="2">D-inositol 3-phosphate glycosyltransferase</fullName>
        <ecNumber evidence="2">2.4.1.250</ecNumber>
    </submittedName>
</protein>
<organism evidence="2 3">
    <name type="scientific">Rubripirellula tenax</name>
    <dbReference type="NCBI Taxonomy" id="2528015"/>
    <lineage>
        <taxon>Bacteria</taxon>
        <taxon>Pseudomonadati</taxon>
        <taxon>Planctomycetota</taxon>
        <taxon>Planctomycetia</taxon>
        <taxon>Pirellulales</taxon>
        <taxon>Pirellulaceae</taxon>
        <taxon>Rubripirellula</taxon>
    </lineage>
</organism>
<dbReference type="PANTHER" id="PTHR12526:SF637">
    <property type="entry name" value="GLYCOSYLTRANSFERASE EPSF-RELATED"/>
    <property type="match status" value="1"/>
</dbReference>
<comment type="caution">
    <text evidence="2">The sequence shown here is derived from an EMBL/GenBank/DDBJ whole genome shotgun (WGS) entry which is preliminary data.</text>
</comment>
<dbReference type="EMBL" id="SJPW01000007">
    <property type="protein sequence ID" value="TWU47523.1"/>
    <property type="molecule type" value="Genomic_DNA"/>
</dbReference>
<dbReference type="InterPro" id="IPR001296">
    <property type="entry name" value="Glyco_trans_1"/>
</dbReference>
<dbReference type="GO" id="GO:0102710">
    <property type="term" value="F:D-inositol-3-phosphate glycosyltransferase activity"/>
    <property type="evidence" value="ECO:0007669"/>
    <property type="project" value="UniProtKB-EC"/>
</dbReference>
<evidence type="ECO:0000259" key="1">
    <source>
        <dbReference type="Pfam" id="PF00534"/>
    </source>
</evidence>
<evidence type="ECO:0000313" key="2">
    <source>
        <dbReference type="EMBL" id="TWU47523.1"/>
    </source>
</evidence>
<dbReference type="AlphaFoldDB" id="A0A5C6ECQ0"/>
<evidence type="ECO:0000313" key="3">
    <source>
        <dbReference type="Proteomes" id="UP000318288"/>
    </source>
</evidence>
<dbReference type="Gene3D" id="3.40.50.2000">
    <property type="entry name" value="Glycogen Phosphorylase B"/>
    <property type="match status" value="2"/>
</dbReference>
<dbReference type="Pfam" id="PF00534">
    <property type="entry name" value="Glycos_transf_1"/>
    <property type="match status" value="1"/>
</dbReference>
<keyword evidence="2" id="KW-0328">Glycosyltransferase</keyword>
<dbReference type="SUPFAM" id="SSF53756">
    <property type="entry name" value="UDP-Glycosyltransferase/glycogen phosphorylase"/>
    <property type="match status" value="1"/>
</dbReference>
<sequence length="288" mass="32326">MWLPTNRAVSEVTSAQKVIRIISPRGMLSSWAMGHGKLKKRMAWQIYQKRNLATATAFHATGQQEAEDLRSLGFQQPIAVIPNGVVTPVAMPPRTLSPDHKNVLFLSRIHPVKGLLNLVQAWAHVKPSFEWKLVLAGPDESDHRRDVESLAKQLEVFEQIEFLGAVDDCEKWHRLRNADLFVLPSFSENFGIAIAESLLAELPVITTTATPWQALAENDIGWCVDPTADAIAIALREAVSQTEECRMDMGRRGGAWARDRFAWPSIASQMISFYRYLQGKENRPGFVI</sequence>
<name>A0A5C6ECQ0_9BACT</name>
<dbReference type="PANTHER" id="PTHR12526">
    <property type="entry name" value="GLYCOSYLTRANSFERASE"/>
    <property type="match status" value="1"/>
</dbReference>
<accession>A0A5C6ECQ0</accession>
<keyword evidence="2" id="KW-0808">Transferase</keyword>
<dbReference type="Proteomes" id="UP000318288">
    <property type="component" value="Unassembled WGS sequence"/>
</dbReference>
<reference evidence="2 3" key="1">
    <citation type="submission" date="2019-02" db="EMBL/GenBank/DDBJ databases">
        <title>Deep-cultivation of Planctomycetes and their phenomic and genomic characterization uncovers novel biology.</title>
        <authorList>
            <person name="Wiegand S."/>
            <person name="Jogler M."/>
            <person name="Boedeker C."/>
            <person name="Pinto D."/>
            <person name="Vollmers J."/>
            <person name="Rivas-Marin E."/>
            <person name="Kohn T."/>
            <person name="Peeters S.H."/>
            <person name="Heuer A."/>
            <person name="Rast P."/>
            <person name="Oberbeckmann S."/>
            <person name="Bunk B."/>
            <person name="Jeske O."/>
            <person name="Meyerdierks A."/>
            <person name="Storesund J.E."/>
            <person name="Kallscheuer N."/>
            <person name="Luecker S."/>
            <person name="Lage O.M."/>
            <person name="Pohl T."/>
            <person name="Merkel B.J."/>
            <person name="Hornburger P."/>
            <person name="Mueller R.-W."/>
            <person name="Bruemmer F."/>
            <person name="Labrenz M."/>
            <person name="Spormann A.M."/>
            <person name="Op Den Camp H."/>
            <person name="Overmann J."/>
            <person name="Amann R."/>
            <person name="Jetten M.S.M."/>
            <person name="Mascher T."/>
            <person name="Medema M.H."/>
            <person name="Devos D.P."/>
            <person name="Kaster A.-K."/>
            <person name="Ovreas L."/>
            <person name="Rohde M."/>
            <person name="Galperin M.Y."/>
            <person name="Jogler C."/>
        </authorList>
    </citation>
    <scope>NUCLEOTIDE SEQUENCE [LARGE SCALE GENOMIC DNA]</scope>
    <source>
        <strain evidence="2 3">Poly51</strain>
    </source>
</reference>
<feature type="domain" description="Glycosyl transferase family 1" evidence="1">
    <location>
        <begin position="98"/>
        <end position="252"/>
    </location>
</feature>
<keyword evidence="3" id="KW-1185">Reference proteome</keyword>
<dbReference type="EC" id="2.4.1.250" evidence="2"/>